<dbReference type="Pfam" id="PF18096">
    <property type="entry name" value="Thump_like"/>
    <property type="match status" value="1"/>
</dbReference>
<organism evidence="3 4">
    <name type="scientific">Pedobacter albus</name>
    <dbReference type="NCBI Taxonomy" id="3113905"/>
    <lineage>
        <taxon>Bacteria</taxon>
        <taxon>Pseudomonadati</taxon>
        <taxon>Bacteroidota</taxon>
        <taxon>Sphingobacteriia</taxon>
        <taxon>Sphingobacteriales</taxon>
        <taxon>Sphingobacteriaceae</taxon>
        <taxon>Pedobacter</taxon>
    </lineage>
</organism>
<dbReference type="PANTHER" id="PTHR14741">
    <property type="entry name" value="S-ADENOSYLMETHIONINE-DEPENDENT METHYLTRANSFERASE RELATED"/>
    <property type="match status" value="1"/>
</dbReference>
<dbReference type="Gene3D" id="3.40.50.150">
    <property type="entry name" value="Vaccinia Virus protein VP39"/>
    <property type="match status" value="1"/>
</dbReference>
<dbReference type="CDD" id="cd02440">
    <property type="entry name" value="AdoMet_MTases"/>
    <property type="match status" value="1"/>
</dbReference>
<dbReference type="RefSeq" id="WP_330106991.1">
    <property type="nucleotide sequence ID" value="NZ_JAZDQT010000001.1"/>
</dbReference>
<name>A0ABU7I581_9SPHI</name>
<dbReference type="Pfam" id="PF09445">
    <property type="entry name" value="Methyltransf_15"/>
    <property type="match status" value="1"/>
</dbReference>
<evidence type="ECO:0000313" key="3">
    <source>
        <dbReference type="EMBL" id="MEE1944625.1"/>
    </source>
</evidence>
<dbReference type="EMBL" id="JAZDQT010000001">
    <property type="protein sequence ID" value="MEE1944625.1"/>
    <property type="molecule type" value="Genomic_DNA"/>
</dbReference>
<proteinExistence type="predicted"/>
<dbReference type="SUPFAM" id="SSF53335">
    <property type="entry name" value="S-adenosyl-L-methionine-dependent methyltransferases"/>
    <property type="match status" value="1"/>
</dbReference>
<gene>
    <name evidence="3" type="ORF">VRU48_05870</name>
</gene>
<dbReference type="InterPro" id="IPR054168">
    <property type="entry name" value="PG_1098_Fer"/>
</dbReference>
<sequence length="392" mass="44250">MNKHILNSEVQAYISNNLQADVSKIALLKSPFGEVSSAALAGQIAAKKKSVHKLPSWYAQEGIYYPPLLSIEQCSSETTARYKSQLAQGHSLLDLTAGFGVDSFFFAQKIAQVYSCEINPELSAISAHNAQLLGANNIECMAVDGIEFLKNTNQQVDTIYLDPARRHQSNKVFKLKDCTPDVTQHLDFLLTKAQRVIIKTAPLLDITAGLAELKNVSEIHIVSVKNECKELLWVIDRDFKADPQVICATLNDEQKIFAFQLNELHKPIAVASHQPPIYLYEPDVALLKSGAFNLIGARFGLHKLHQHSQLYRSDRFLAEFPGRIFQIETWLTLNELKKERELSGNVIVRNFPEKPENLVKKYKIKSSHDHFIIFTQTNEGNWAIKAKILQHY</sequence>
<accession>A0ABU7I581</accession>
<keyword evidence="4" id="KW-1185">Reference proteome</keyword>
<evidence type="ECO:0000313" key="4">
    <source>
        <dbReference type="Proteomes" id="UP001336835"/>
    </source>
</evidence>
<dbReference type="PANTHER" id="PTHR14741:SF32">
    <property type="entry name" value="TRIMETHYLGUANOSINE SYNTHASE"/>
    <property type="match status" value="1"/>
</dbReference>
<evidence type="ECO:0000259" key="2">
    <source>
        <dbReference type="Pfam" id="PF22013"/>
    </source>
</evidence>
<evidence type="ECO:0000259" key="1">
    <source>
        <dbReference type="Pfam" id="PF18096"/>
    </source>
</evidence>
<protein>
    <recommendedName>
        <fullName evidence="5">THUMP-like domain-containing protein</fullName>
    </recommendedName>
</protein>
<dbReference type="InterPro" id="IPR029063">
    <property type="entry name" value="SAM-dependent_MTases_sf"/>
</dbReference>
<evidence type="ECO:0008006" key="5">
    <source>
        <dbReference type="Google" id="ProtNLM"/>
    </source>
</evidence>
<dbReference type="InterPro" id="IPR019012">
    <property type="entry name" value="RNA_cap_Gua-N2-MeTrfase"/>
</dbReference>
<dbReference type="InterPro" id="IPR041497">
    <property type="entry name" value="Thump-like"/>
</dbReference>
<dbReference type="Proteomes" id="UP001336835">
    <property type="component" value="Unassembled WGS sequence"/>
</dbReference>
<reference evidence="3 4" key="1">
    <citation type="submission" date="2024-01" db="EMBL/GenBank/DDBJ databases">
        <title>Pedobacter sp. nov., isolated from fresh soil.</title>
        <authorList>
            <person name="Le N.T.T."/>
        </authorList>
    </citation>
    <scope>NUCLEOTIDE SEQUENCE [LARGE SCALE GENOMIC DNA]</scope>
    <source>
        <strain evidence="3 4">KR3-3</strain>
    </source>
</reference>
<feature type="domain" description="PG-1098 ferredoxin-like" evidence="2">
    <location>
        <begin position="278"/>
        <end position="321"/>
    </location>
</feature>
<dbReference type="Pfam" id="PF22013">
    <property type="entry name" value="PG_1098_Fer"/>
    <property type="match status" value="1"/>
</dbReference>
<feature type="domain" description="THUMP-like" evidence="1">
    <location>
        <begin position="322"/>
        <end position="384"/>
    </location>
</feature>
<dbReference type="Gene3D" id="1.10.10.1110">
    <property type="entry name" value="Methyltransferase PG1098, N-terminal domain"/>
    <property type="match status" value="1"/>
</dbReference>
<comment type="caution">
    <text evidence="3">The sequence shown here is derived from an EMBL/GenBank/DDBJ whole genome shotgun (WGS) entry which is preliminary data.</text>
</comment>